<reference evidence="9" key="1">
    <citation type="journal article" date="2019" name="Plant J.">
        <title>Chlorella vulgaris genome assembly and annotation reveals the molecular basis for metabolic acclimation to high light conditions.</title>
        <authorList>
            <person name="Cecchin M."/>
            <person name="Marcolungo L."/>
            <person name="Rossato M."/>
            <person name="Girolomoni L."/>
            <person name="Cosentino E."/>
            <person name="Cuine S."/>
            <person name="Li-Beisson Y."/>
            <person name="Delledonne M."/>
            <person name="Ballottari M."/>
        </authorList>
    </citation>
    <scope>NUCLEOTIDE SEQUENCE</scope>
    <source>
        <strain evidence="9">211/11P</strain>
    </source>
</reference>
<keyword evidence="5 8" id="KW-0472">Membrane</keyword>
<feature type="transmembrane region" description="Helical" evidence="8">
    <location>
        <begin position="88"/>
        <end position="112"/>
    </location>
</feature>
<evidence type="ECO:0000256" key="6">
    <source>
        <dbReference type="ARBA" id="ARBA00023180"/>
    </source>
</evidence>
<evidence type="ECO:0000313" key="10">
    <source>
        <dbReference type="Proteomes" id="UP001055712"/>
    </source>
</evidence>
<dbReference type="Pfam" id="PF01130">
    <property type="entry name" value="CD36"/>
    <property type="match status" value="1"/>
</dbReference>
<dbReference type="GO" id="GO:0016020">
    <property type="term" value="C:membrane"/>
    <property type="evidence" value="ECO:0007669"/>
    <property type="project" value="UniProtKB-SubCell"/>
</dbReference>
<feature type="compositionally biased region" description="Polar residues" evidence="7">
    <location>
        <begin position="1247"/>
        <end position="1259"/>
    </location>
</feature>
<feature type="region of interest" description="Disordered" evidence="7">
    <location>
        <begin position="1155"/>
        <end position="1198"/>
    </location>
</feature>
<feature type="region of interest" description="Disordered" evidence="7">
    <location>
        <begin position="1276"/>
        <end position="1310"/>
    </location>
</feature>
<keyword evidence="10" id="KW-1185">Reference proteome</keyword>
<keyword evidence="4 8" id="KW-1133">Transmembrane helix</keyword>
<dbReference type="OrthoDB" id="514335at2759"/>
<sequence length="1310" mass="140662">MESTIKIPLQREMAPLAEDGGDSAATAQPAPAAGKWRTRLARAKSFVRPYLVDEDEEEVGNGEPMNGGVNPLIQTYVMPGDLRSKPRYFLTVAVVVAGCMWWMGPMIGVFVVDPMIQLTLSNFQVITSKTDCFDHRMDHQVCEDSGVKANYYFYNITNVDQWIAGTEPPAYVEVGPYAFATSEVRYDMKYDKDWNQVSYSYHTIETFDRGLSCPTCTLDDSLTVVNRGYQQFYAAMRRMAAALSGPGSDSVLPEEQVKVIIMPLTLLDISARLYGAAAFLGSANPAADALSQWVNCGLMRTLTADTDFFLPTNASDPQGLTYPPELCHYIAHTLAAVTSSPDPFISPALFATYGLDIPLGAAGAWLTAAIGSSSPAGPDPAAQAFVTRFLLLSRDTNLAYLASADPTLHAALLPITADQWNMLKGYLASLLGTYSTGTYSLFMAFGGAQLIAAEVQRVASRWMAMAAPTPEQAFVYTLMPLAVRTMVDAVTYNAMLPQVEAGIRADPSLTGYPADQPLPPNLQAMALATAQQLTVDQWATCGVLGGYPLPVGPGGFPYAPEFCAFLVANAESLGFNFAVTPSMFADLGLAIPTPAATAFLDAVAGTSTATSSDPFAMSVIQTFMMSPDKASALGWLGAQGGDSAARAAAMSSLTDLQFKGLQLYLISLLPTWGKLVYTTWLHQGQSGPGAAGLVVTRPVQQLLYGYEDPVLLTSAQMSNPQHYRLAPYFYTVFNALSFPTQEWPVEYFSNVTGTSYNYSQLSYKVTDIGAFHPLIQQKTLLTGKREGDWPQSTVLYRGIPFAPKPLGLLNVTGINEGVVQGSNFKPGVEPIQYESAIVRPVKTVSTGSHIRVKKVKAYQMTLHPESGAECNQTRFAEWKAATGFDEQAFQATMAALAALKQDNPVAYWDLIQDDSALSAYLNTTDLGLLNKYFNKEQGAWLLRCANPEHAPYTWDFSDTYTCPTLGTLPRFYKSSEEVIASSGTTDWNASYGNHGWYFAVEPITGMAIQGHKGYMFSQLVQRTDVAYPDLWVANGSKDSALGRGMGMDGDFVTVPLSTVLLRWEPTKLAATALRAVALAKEVLYWTLVVGFPVVGWLVLFPVLIYLKFSKSAKLRGRELHKLQKSTAKRVRLGRHETAMAEALWRVGNGSKSVFVPPARDLSASSEDEADSQRNSELSVATGPPGGPKGSQRRGSRLSAFEAKSAAAATAAAATSARSPQSPAAAAGGSELDSFVIGTAPQAGAGWSGTTTSNAGQAGPSQPAKLEGSVAVTLLPPGEMSAAVPTSFRRSTGGGGTSGLRKRTTSTQEGP</sequence>
<keyword evidence="6" id="KW-0325">Glycoprotein</keyword>
<protein>
    <submittedName>
        <fullName evidence="9">Uncharacterized protein</fullName>
    </submittedName>
</protein>
<dbReference type="PANTHER" id="PTHR11923:SF51">
    <property type="entry name" value="LYSOSOME MEMBRANE PROTEIN 2"/>
    <property type="match status" value="1"/>
</dbReference>
<accession>A0A9D4TIN2</accession>
<comment type="caution">
    <text evidence="9">The sequence shown here is derived from an EMBL/GenBank/DDBJ whole genome shotgun (WGS) entry which is preliminary data.</text>
</comment>
<dbReference type="InterPro" id="IPR002159">
    <property type="entry name" value="CD36_fam"/>
</dbReference>
<feature type="region of interest" description="Disordered" evidence="7">
    <location>
        <begin position="1240"/>
        <end position="1264"/>
    </location>
</feature>
<dbReference type="GO" id="GO:0005737">
    <property type="term" value="C:cytoplasm"/>
    <property type="evidence" value="ECO:0007669"/>
    <property type="project" value="TreeGrafter"/>
</dbReference>
<dbReference type="GO" id="GO:0005044">
    <property type="term" value="F:scavenger receptor activity"/>
    <property type="evidence" value="ECO:0007669"/>
    <property type="project" value="TreeGrafter"/>
</dbReference>
<reference evidence="9" key="2">
    <citation type="submission" date="2020-11" db="EMBL/GenBank/DDBJ databases">
        <authorList>
            <person name="Cecchin M."/>
            <person name="Marcolungo L."/>
            <person name="Rossato M."/>
            <person name="Girolomoni L."/>
            <person name="Cosentino E."/>
            <person name="Cuine S."/>
            <person name="Li-Beisson Y."/>
            <person name="Delledonne M."/>
            <person name="Ballottari M."/>
        </authorList>
    </citation>
    <scope>NUCLEOTIDE SEQUENCE</scope>
    <source>
        <strain evidence="9">211/11P</strain>
        <tissue evidence="9">Whole cell</tissue>
    </source>
</reference>
<evidence type="ECO:0000256" key="1">
    <source>
        <dbReference type="ARBA" id="ARBA00004370"/>
    </source>
</evidence>
<gene>
    <name evidence="9" type="ORF">D9Q98_008807</name>
</gene>
<dbReference type="PANTHER" id="PTHR11923">
    <property type="entry name" value="SCAVENGER RECEPTOR CLASS B TYPE-1 SR-B1"/>
    <property type="match status" value="1"/>
</dbReference>
<comment type="subcellular location">
    <subcellularLocation>
        <location evidence="1">Membrane</location>
    </subcellularLocation>
</comment>
<name>A0A9D4TIN2_CHLVU</name>
<dbReference type="EMBL" id="SIDB01000011">
    <property type="protein sequence ID" value="KAI3426439.1"/>
    <property type="molecule type" value="Genomic_DNA"/>
</dbReference>
<evidence type="ECO:0000256" key="3">
    <source>
        <dbReference type="ARBA" id="ARBA00022692"/>
    </source>
</evidence>
<organism evidence="9 10">
    <name type="scientific">Chlorella vulgaris</name>
    <name type="common">Green alga</name>
    <dbReference type="NCBI Taxonomy" id="3077"/>
    <lineage>
        <taxon>Eukaryota</taxon>
        <taxon>Viridiplantae</taxon>
        <taxon>Chlorophyta</taxon>
        <taxon>core chlorophytes</taxon>
        <taxon>Trebouxiophyceae</taxon>
        <taxon>Chlorellales</taxon>
        <taxon>Chlorellaceae</taxon>
        <taxon>Chlorella clade</taxon>
        <taxon>Chlorella</taxon>
    </lineage>
</organism>
<evidence type="ECO:0000256" key="8">
    <source>
        <dbReference type="SAM" id="Phobius"/>
    </source>
</evidence>
<keyword evidence="3 8" id="KW-0812">Transmembrane</keyword>
<comment type="similarity">
    <text evidence="2">Belongs to the CD36 family.</text>
</comment>
<feature type="transmembrane region" description="Helical" evidence="8">
    <location>
        <begin position="1082"/>
        <end position="1106"/>
    </location>
</feature>
<evidence type="ECO:0000256" key="2">
    <source>
        <dbReference type="ARBA" id="ARBA00010532"/>
    </source>
</evidence>
<evidence type="ECO:0000256" key="7">
    <source>
        <dbReference type="SAM" id="MobiDB-lite"/>
    </source>
</evidence>
<evidence type="ECO:0000313" key="9">
    <source>
        <dbReference type="EMBL" id="KAI3426439.1"/>
    </source>
</evidence>
<dbReference type="Proteomes" id="UP001055712">
    <property type="component" value="Unassembled WGS sequence"/>
</dbReference>
<evidence type="ECO:0000256" key="4">
    <source>
        <dbReference type="ARBA" id="ARBA00022989"/>
    </source>
</evidence>
<evidence type="ECO:0000256" key="5">
    <source>
        <dbReference type="ARBA" id="ARBA00023136"/>
    </source>
</evidence>
<proteinExistence type="inferred from homology"/>